<comment type="subcellular location">
    <subcellularLocation>
        <location evidence="1">Membrane</location>
        <topology evidence="1">Multi-pass membrane protein</topology>
    </subcellularLocation>
</comment>
<keyword evidence="4" id="KW-1185">Reference proteome</keyword>
<accession>S7QM87</accession>
<dbReference type="Pfam" id="PF03134">
    <property type="entry name" value="TB2_DP1_HVA22"/>
    <property type="match status" value="1"/>
</dbReference>
<comment type="similarity">
    <text evidence="1">Belongs to the DP1 family.</text>
</comment>
<feature type="compositionally biased region" description="Low complexity" evidence="2">
    <location>
        <begin position="149"/>
        <end position="163"/>
    </location>
</feature>
<dbReference type="AlphaFoldDB" id="S7QM87"/>
<protein>
    <recommendedName>
        <fullName evidence="1">Protein YOP1</fullName>
    </recommendedName>
</protein>
<dbReference type="InterPro" id="IPR004345">
    <property type="entry name" value="TB2_DP1_HVA22"/>
</dbReference>
<dbReference type="Proteomes" id="UP000030669">
    <property type="component" value="Unassembled WGS sequence"/>
</dbReference>
<reference evidence="3 4" key="1">
    <citation type="journal article" date="2012" name="Science">
        <title>The Paleozoic origin of enzymatic lignin decomposition reconstructed from 31 fungal genomes.</title>
        <authorList>
            <person name="Floudas D."/>
            <person name="Binder M."/>
            <person name="Riley R."/>
            <person name="Barry K."/>
            <person name="Blanchette R.A."/>
            <person name="Henrissat B."/>
            <person name="Martinez A.T."/>
            <person name="Otillar R."/>
            <person name="Spatafora J.W."/>
            <person name="Yadav J.S."/>
            <person name="Aerts A."/>
            <person name="Benoit I."/>
            <person name="Boyd A."/>
            <person name="Carlson A."/>
            <person name="Copeland A."/>
            <person name="Coutinho P.M."/>
            <person name="de Vries R.P."/>
            <person name="Ferreira P."/>
            <person name="Findley K."/>
            <person name="Foster B."/>
            <person name="Gaskell J."/>
            <person name="Glotzer D."/>
            <person name="Gorecki P."/>
            <person name="Heitman J."/>
            <person name="Hesse C."/>
            <person name="Hori C."/>
            <person name="Igarashi K."/>
            <person name="Jurgens J.A."/>
            <person name="Kallen N."/>
            <person name="Kersten P."/>
            <person name="Kohler A."/>
            <person name="Kuees U."/>
            <person name="Kumar T.K.A."/>
            <person name="Kuo A."/>
            <person name="LaButti K."/>
            <person name="Larrondo L.F."/>
            <person name="Lindquist E."/>
            <person name="Ling A."/>
            <person name="Lombard V."/>
            <person name="Lucas S."/>
            <person name="Lundell T."/>
            <person name="Martin R."/>
            <person name="McLaughlin D.J."/>
            <person name="Morgenstern I."/>
            <person name="Morin E."/>
            <person name="Murat C."/>
            <person name="Nagy L.G."/>
            <person name="Nolan M."/>
            <person name="Ohm R.A."/>
            <person name="Patyshakuliyeva A."/>
            <person name="Rokas A."/>
            <person name="Ruiz-Duenas F.J."/>
            <person name="Sabat G."/>
            <person name="Salamov A."/>
            <person name="Samejima M."/>
            <person name="Schmutz J."/>
            <person name="Slot J.C."/>
            <person name="St John F."/>
            <person name="Stenlid J."/>
            <person name="Sun H."/>
            <person name="Sun S."/>
            <person name="Syed K."/>
            <person name="Tsang A."/>
            <person name="Wiebenga A."/>
            <person name="Young D."/>
            <person name="Pisabarro A."/>
            <person name="Eastwood D.C."/>
            <person name="Martin F."/>
            <person name="Cullen D."/>
            <person name="Grigoriev I.V."/>
            <person name="Hibbett D.S."/>
        </authorList>
    </citation>
    <scope>NUCLEOTIDE SEQUENCE [LARGE SCALE GENOMIC DNA]</scope>
    <source>
        <strain evidence="3 4">ATCC 11539</strain>
    </source>
</reference>
<dbReference type="eggNOG" id="KOG1726">
    <property type="taxonomic scope" value="Eukaryota"/>
</dbReference>
<feature type="region of interest" description="Disordered" evidence="2">
    <location>
        <begin position="139"/>
        <end position="188"/>
    </location>
</feature>
<dbReference type="KEGG" id="gtr:GLOTRDRAFT_52736"/>
<dbReference type="HOGENOM" id="CLU_061852_1_0_1"/>
<organism evidence="3 4">
    <name type="scientific">Gloeophyllum trabeum (strain ATCC 11539 / FP-39264 / Madison 617)</name>
    <name type="common">Brown rot fungus</name>
    <dbReference type="NCBI Taxonomy" id="670483"/>
    <lineage>
        <taxon>Eukaryota</taxon>
        <taxon>Fungi</taxon>
        <taxon>Dikarya</taxon>
        <taxon>Basidiomycota</taxon>
        <taxon>Agaricomycotina</taxon>
        <taxon>Agaricomycetes</taxon>
        <taxon>Gloeophyllales</taxon>
        <taxon>Gloeophyllaceae</taxon>
        <taxon>Gloeophyllum</taxon>
    </lineage>
</organism>
<dbReference type="PANTHER" id="PTHR12300">
    <property type="entry name" value="HVA22-LIKE PROTEINS"/>
    <property type="match status" value="1"/>
</dbReference>
<dbReference type="OrthoDB" id="434647at2759"/>
<evidence type="ECO:0000313" key="3">
    <source>
        <dbReference type="EMBL" id="EPQ60507.1"/>
    </source>
</evidence>
<dbReference type="RefSeq" id="XP_007860361.1">
    <property type="nucleotide sequence ID" value="XM_007862170.1"/>
</dbReference>
<feature type="compositionally biased region" description="Basic and acidic residues" evidence="2">
    <location>
        <begin position="175"/>
        <end position="188"/>
    </location>
</feature>
<proteinExistence type="inferred from homology"/>
<name>S7QM87_GLOTA</name>
<evidence type="ECO:0000256" key="2">
    <source>
        <dbReference type="SAM" id="MobiDB-lite"/>
    </source>
</evidence>
<evidence type="ECO:0000313" key="4">
    <source>
        <dbReference type="Proteomes" id="UP000030669"/>
    </source>
</evidence>
<dbReference type="GO" id="GO:0016020">
    <property type="term" value="C:membrane"/>
    <property type="evidence" value="ECO:0007669"/>
    <property type="project" value="UniProtKB-SubCell"/>
</dbReference>
<gene>
    <name evidence="3" type="ORF">GLOTRDRAFT_52736</name>
</gene>
<evidence type="ECO:0000256" key="1">
    <source>
        <dbReference type="RuleBase" id="RU362006"/>
    </source>
</evidence>
<dbReference type="OMA" id="FYWEIRT"/>
<sequence>MYWSVIGAFTTVEYAAEWLVSWFPFYWEIKMLFLLFLSLPQTQGSTYVYKTYVEPLFTAKETDIDAGIEAAKTNTLAFLKKRFSALWELLWSILSKTPAVDQKPAGEQNGVAPPANPLASVGALWNTFGPTIMGALQRSAGQAPGASQANGRSAEPAAAAAMPGTPPRAPATPEVKVDAPLETRPART</sequence>
<dbReference type="EMBL" id="KB469296">
    <property type="protein sequence ID" value="EPQ60507.1"/>
    <property type="molecule type" value="Genomic_DNA"/>
</dbReference>
<dbReference type="GeneID" id="19306893"/>